<dbReference type="Proteomes" id="UP000261600">
    <property type="component" value="Unplaced"/>
</dbReference>
<dbReference type="GO" id="GO:0005509">
    <property type="term" value="F:calcium ion binding"/>
    <property type="evidence" value="ECO:0007669"/>
    <property type="project" value="InterPro"/>
</dbReference>
<organism evidence="3 4">
    <name type="scientific">Monopterus albus</name>
    <name type="common">Swamp eel</name>
    <dbReference type="NCBI Taxonomy" id="43700"/>
    <lineage>
        <taxon>Eukaryota</taxon>
        <taxon>Metazoa</taxon>
        <taxon>Chordata</taxon>
        <taxon>Craniata</taxon>
        <taxon>Vertebrata</taxon>
        <taxon>Euteleostomi</taxon>
        <taxon>Actinopterygii</taxon>
        <taxon>Neopterygii</taxon>
        <taxon>Teleostei</taxon>
        <taxon>Neoteleostei</taxon>
        <taxon>Acanthomorphata</taxon>
        <taxon>Anabantaria</taxon>
        <taxon>Synbranchiformes</taxon>
        <taxon>Synbranchidae</taxon>
        <taxon>Monopterus</taxon>
    </lineage>
</organism>
<dbReference type="STRING" id="43700.ENSMALP00000010793"/>
<name>A0A3Q3IYJ3_MONAL</name>
<dbReference type="InterPro" id="IPR001881">
    <property type="entry name" value="EGF-like_Ca-bd_dom"/>
</dbReference>
<reference evidence="3" key="2">
    <citation type="submission" date="2025-09" db="UniProtKB">
        <authorList>
            <consortium name="Ensembl"/>
        </authorList>
    </citation>
    <scope>IDENTIFICATION</scope>
</reference>
<accession>A0A3Q3IYJ3</accession>
<dbReference type="Gene3D" id="2.10.25.10">
    <property type="entry name" value="Laminin"/>
    <property type="match status" value="1"/>
</dbReference>
<proteinExistence type="predicted"/>
<keyword evidence="1" id="KW-1015">Disulfide bond</keyword>
<dbReference type="SMART" id="SM00179">
    <property type="entry name" value="EGF_CA"/>
    <property type="match status" value="1"/>
</dbReference>
<dbReference type="Ensembl" id="ENSMALT00000011022.1">
    <property type="protein sequence ID" value="ENSMALP00000010793.1"/>
    <property type="gene ID" value="ENSMALG00000007695.1"/>
</dbReference>
<protein>
    <recommendedName>
        <fullName evidence="2">EGF-like calcium-binding domain-containing protein</fullName>
    </recommendedName>
</protein>
<sequence>SAPCPWTVTHYVNECDEINGGCEALCCNTIGSFYCRCPPGQTLNDDGKTCQGEISGLCGFKFKGALCELYTRRHTL</sequence>
<feature type="domain" description="EGF-like calcium-binding" evidence="2">
    <location>
        <begin position="12"/>
        <end position="51"/>
    </location>
</feature>
<reference evidence="3" key="1">
    <citation type="submission" date="2025-08" db="UniProtKB">
        <authorList>
            <consortium name="Ensembl"/>
        </authorList>
    </citation>
    <scope>IDENTIFICATION</scope>
</reference>
<keyword evidence="4" id="KW-1185">Reference proteome</keyword>
<evidence type="ECO:0000259" key="2">
    <source>
        <dbReference type="SMART" id="SM00179"/>
    </source>
</evidence>
<evidence type="ECO:0000313" key="3">
    <source>
        <dbReference type="Ensembl" id="ENSMALP00000010793.1"/>
    </source>
</evidence>
<evidence type="ECO:0000256" key="1">
    <source>
        <dbReference type="ARBA" id="ARBA00023157"/>
    </source>
</evidence>
<dbReference type="SUPFAM" id="SSF57196">
    <property type="entry name" value="EGF/Laminin"/>
    <property type="match status" value="1"/>
</dbReference>
<evidence type="ECO:0000313" key="4">
    <source>
        <dbReference type="Proteomes" id="UP000261600"/>
    </source>
</evidence>
<dbReference type="Pfam" id="PF14670">
    <property type="entry name" value="FXa_inhibition"/>
    <property type="match status" value="1"/>
</dbReference>
<dbReference type="AlphaFoldDB" id="A0A3Q3IYJ3"/>